<keyword evidence="13" id="KW-1185">Reference proteome</keyword>
<feature type="transmembrane region" description="Helical" evidence="9">
    <location>
        <begin position="127"/>
        <end position="143"/>
    </location>
</feature>
<accession>A0A917AJN6</accession>
<gene>
    <name evidence="12" type="ORF">GCM10011517_25760</name>
</gene>
<evidence type="ECO:0000313" key="12">
    <source>
        <dbReference type="EMBL" id="GGE56831.1"/>
    </source>
</evidence>
<evidence type="ECO:0000256" key="4">
    <source>
        <dbReference type="ARBA" id="ARBA00022692"/>
    </source>
</evidence>
<organism evidence="12 13">
    <name type="scientific">Actibacterium pelagium</name>
    <dbReference type="NCBI Taxonomy" id="2029103"/>
    <lineage>
        <taxon>Bacteria</taxon>
        <taxon>Pseudomonadati</taxon>
        <taxon>Pseudomonadota</taxon>
        <taxon>Alphaproteobacteria</taxon>
        <taxon>Rhodobacterales</taxon>
        <taxon>Roseobacteraceae</taxon>
        <taxon>Actibacterium</taxon>
    </lineage>
</organism>
<dbReference type="AlphaFoldDB" id="A0A917AJN6"/>
<evidence type="ECO:0000256" key="1">
    <source>
        <dbReference type="ARBA" id="ARBA00004651"/>
    </source>
</evidence>
<reference evidence="12" key="1">
    <citation type="journal article" date="2014" name="Int. J. Syst. Evol. Microbiol.">
        <title>Complete genome sequence of Corynebacterium casei LMG S-19264T (=DSM 44701T), isolated from a smear-ripened cheese.</title>
        <authorList>
            <consortium name="US DOE Joint Genome Institute (JGI-PGF)"/>
            <person name="Walter F."/>
            <person name="Albersmeier A."/>
            <person name="Kalinowski J."/>
            <person name="Ruckert C."/>
        </authorList>
    </citation>
    <scope>NUCLEOTIDE SEQUENCE</scope>
    <source>
        <strain evidence="12">CGMCC 1.16012</strain>
    </source>
</reference>
<feature type="transmembrane region" description="Helical" evidence="9">
    <location>
        <begin position="44"/>
        <end position="62"/>
    </location>
</feature>
<dbReference type="PROSITE" id="PS00211">
    <property type="entry name" value="ABC_TRANSPORTER_1"/>
    <property type="match status" value="1"/>
</dbReference>
<dbReference type="PROSITE" id="PS50893">
    <property type="entry name" value="ABC_TRANSPORTER_2"/>
    <property type="match status" value="1"/>
</dbReference>
<dbReference type="InterPro" id="IPR027417">
    <property type="entry name" value="P-loop_NTPase"/>
</dbReference>
<sequence>MVPRWKLYLLSIFCMIGVSAFTGALAYSTKLIVNEVFVDGDTKAAFYVAGLVVLISFFKSLFEYGNGVLSVTFQRVIAAGYQRMLFQKLMEKDVWYLTRQHSATFMGRVQQLGAACGDVVVNVSNKLLTETLTLLALVGVMVMQDPLMSLISCIVFPLIFWIVGTLSKRIRSVAAEETELTGAYMGVGTEAFQGVRTVKSYGLEDKTYAKFDEAIDKLETRILGIAKITAATVPLLQFIGGLVLGGFVVYAAWQTLSMGKTPGEFTAFITAFLLAYQPAERISKVLVQIQKSVVQAGYMYEIIETPPTRPAAGDKTFPEGPGALEFDAVSFAYETAEDGVKALSEVNITLNPGEKIALVGRSGAGKSTLVDLVMRFYDPTSGHIRLAGTDLREVTDEAMRNAVALISQDVFLFEGTLRENILDGKPDAIDEELARAIEFAALQPVLDMLPDGLETNVGPNGSGLSGGQKQRVGIARAVLKDARVFVFDEATSALDVENERRIMERLSAGFADKIVLFATHRPATLAYVDKILMLDHGKVVAFGPQQQLEAENESYQNLFAAAMDDTAEA</sequence>
<comment type="caution">
    <text evidence="12">The sequence shown here is derived from an EMBL/GenBank/DDBJ whole genome shotgun (WGS) entry which is preliminary data.</text>
</comment>
<dbReference type="SUPFAM" id="SSF90123">
    <property type="entry name" value="ABC transporter transmembrane region"/>
    <property type="match status" value="1"/>
</dbReference>
<dbReference type="SMART" id="SM00382">
    <property type="entry name" value="AAA"/>
    <property type="match status" value="1"/>
</dbReference>
<dbReference type="PANTHER" id="PTHR43394:SF1">
    <property type="entry name" value="ATP-BINDING CASSETTE SUB-FAMILY B MEMBER 10, MITOCHONDRIAL"/>
    <property type="match status" value="1"/>
</dbReference>
<dbReference type="PANTHER" id="PTHR43394">
    <property type="entry name" value="ATP-DEPENDENT PERMEASE MDL1, MITOCHONDRIAL"/>
    <property type="match status" value="1"/>
</dbReference>
<dbReference type="GO" id="GO:0015421">
    <property type="term" value="F:ABC-type oligopeptide transporter activity"/>
    <property type="evidence" value="ECO:0007669"/>
    <property type="project" value="TreeGrafter"/>
</dbReference>
<dbReference type="Gene3D" id="3.40.50.300">
    <property type="entry name" value="P-loop containing nucleotide triphosphate hydrolases"/>
    <property type="match status" value="1"/>
</dbReference>
<dbReference type="InterPro" id="IPR011527">
    <property type="entry name" value="ABC1_TM_dom"/>
</dbReference>
<dbReference type="GO" id="GO:0016887">
    <property type="term" value="F:ATP hydrolysis activity"/>
    <property type="evidence" value="ECO:0007669"/>
    <property type="project" value="InterPro"/>
</dbReference>
<keyword evidence="5" id="KW-0547">Nucleotide-binding</keyword>
<dbReference type="InterPro" id="IPR003439">
    <property type="entry name" value="ABC_transporter-like_ATP-bd"/>
</dbReference>
<evidence type="ECO:0000256" key="9">
    <source>
        <dbReference type="SAM" id="Phobius"/>
    </source>
</evidence>
<feature type="transmembrane region" description="Helical" evidence="9">
    <location>
        <begin position="7"/>
        <end position="29"/>
    </location>
</feature>
<dbReference type="Pfam" id="PF00664">
    <property type="entry name" value="ABC_membrane"/>
    <property type="match status" value="1"/>
</dbReference>
<dbReference type="CDD" id="cd18552">
    <property type="entry name" value="ABC_6TM_MsbA_like"/>
    <property type="match status" value="1"/>
</dbReference>
<comment type="subcellular location">
    <subcellularLocation>
        <location evidence="1">Cell membrane</location>
        <topology evidence="1">Multi-pass membrane protein</topology>
    </subcellularLocation>
</comment>
<dbReference type="PROSITE" id="PS50929">
    <property type="entry name" value="ABC_TM1F"/>
    <property type="match status" value="1"/>
</dbReference>
<keyword evidence="7 9" id="KW-1133">Transmembrane helix</keyword>
<keyword evidence="2" id="KW-0813">Transport</keyword>
<dbReference type="Pfam" id="PF00005">
    <property type="entry name" value="ABC_tran"/>
    <property type="match status" value="1"/>
</dbReference>
<proteinExistence type="predicted"/>
<feature type="domain" description="ABC transporter" evidence="10">
    <location>
        <begin position="324"/>
        <end position="561"/>
    </location>
</feature>
<keyword evidence="8 9" id="KW-0472">Membrane</keyword>
<dbReference type="EMBL" id="BMKN01000002">
    <property type="protein sequence ID" value="GGE56831.1"/>
    <property type="molecule type" value="Genomic_DNA"/>
</dbReference>
<evidence type="ECO:0000256" key="8">
    <source>
        <dbReference type="ARBA" id="ARBA00023136"/>
    </source>
</evidence>
<evidence type="ECO:0000256" key="5">
    <source>
        <dbReference type="ARBA" id="ARBA00022741"/>
    </source>
</evidence>
<dbReference type="InterPro" id="IPR017871">
    <property type="entry name" value="ABC_transporter-like_CS"/>
</dbReference>
<dbReference type="InterPro" id="IPR003593">
    <property type="entry name" value="AAA+_ATPase"/>
</dbReference>
<feature type="transmembrane region" description="Helical" evidence="9">
    <location>
        <begin position="149"/>
        <end position="166"/>
    </location>
</feature>
<keyword evidence="6 12" id="KW-0067">ATP-binding</keyword>
<keyword evidence="4 9" id="KW-0812">Transmembrane</keyword>
<evidence type="ECO:0000256" key="7">
    <source>
        <dbReference type="ARBA" id="ARBA00022989"/>
    </source>
</evidence>
<feature type="domain" description="ABC transmembrane type-1" evidence="11">
    <location>
        <begin position="9"/>
        <end position="291"/>
    </location>
</feature>
<evidence type="ECO:0000256" key="2">
    <source>
        <dbReference type="ARBA" id="ARBA00022448"/>
    </source>
</evidence>
<reference evidence="12" key="2">
    <citation type="submission" date="2020-09" db="EMBL/GenBank/DDBJ databases">
        <authorList>
            <person name="Sun Q."/>
            <person name="Zhou Y."/>
        </authorList>
    </citation>
    <scope>NUCLEOTIDE SEQUENCE</scope>
    <source>
        <strain evidence="12">CGMCC 1.16012</strain>
    </source>
</reference>
<keyword evidence="3" id="KW-1003">Cell membrane</keyword>
<dbReference type="GO" id="GO:0005886">
    <property type="term" value="C:plasma membrane"/>
    <property type="evidence" value="ECO:0007669"/>
    <property type="project" value="UniProtKB-SubCell"/>
</dbReference>
<evidence type="ECO:0000256" key="6">
    <source>
        <dbReference type="ARBA" id="ARBA00022840"/>
    </source>
</evidence>
<dbReference type="InterPro" id="IPR039421">
    <property type="entry name" value="Type_1_exporter"/>
</dbReference>
<feature type="transmembrane region" description="Helical" evidence="9">
    <location>
        <begin position="228"/>
        <end position="253"/>
    </location>
</feature>
<evidence type="ECO:0000256" key="3">
    <source>
        <dbReference type="ARBA" id="ARBA00022475"/>
    </source>
</evidence>
<dbReference type="SUPFAM" id="SSF52540">
    <property type="entry name" value="P-loop containing nucleoside triphosphate hydrolases"/>
    <property type="match status" value="1"/>
</dbReference>
<evidence type="ECO:0000313" key="13">
    <source>
        <dbReference type="Proteomes" id="UP000606730"/>
    </source>
</evidence>
<dbReference type="RefSeq" id="WP_188720519.1">
    <property type="nucleotide sequence ID" value="NZ_BMKN01000002.1"/>
</dbReference>
<protein>
    <submittedName>
        <fullName evidence="12">ABC transporter ATP-binding protein</fullName>
    </submittedName>
</protein>
<dbReference type="GO" id="GO:0005524">
    <property type="term" value="F:ATP binding"/>
    <property type="evidence" value="ECO:0007669"/>
    <property type="project" value="UniProtKB-KW"/>
</dbReference>
<evidence type="ECO:0000259" key="11">
    <source>
        <dbReference type="PROSITE" id="PS50929"/>
    </source>
</evidence>
<name>A0A917AJN6_9RHOB</name>
<dbReference type="Gene3D" id="1.20.1560.10">
    <property type="entry name" value="ABC transporter type 1, transmembrane domain"/>
    <property type="match status" value="1"/>
</dbReference>
<dbReference type="Proteomes" id="UP000606730">
    <property type="component" value="Unassembled WGS sequence"/>
</dbReference>
<dbReference type="InterPro" id="IPR036640">
    <property type="entry name" value="ABC1_TM_sf"/>
</dbReference>
<evidence type="ECO:0000259" key="10">
    <source>
        <dbReference type="PROSITE" id="PS50893"/>
    </source>
</evidence>
<dbReference type="FunFam" id="3.40.50.300:FF:000299">
    <property type="entry name" value="ABC transporter ATP-binding protein/permease"/>
    <property type="match status" value="1"/>
</dbReference>